<keyword evidence="1" id="KW-0812">Transmembrane</keyword>
<keyword evidence="3" id="KW-1185">Reference proteome</keyword>
<dbReference type="OrthoDB" id="5953878at2759"/>
<feature type="transmembrane region" description="Helical" evidence="1">
    <location>
        <begin position="443"/>
        <end position="465"/>
    </location>
</feature>
<proteinExistence type="predicted"/>
<comment type="caution">
    <text evidence="2">The sequence shown here is derived from an EMBL/GenBank/DDBJ whole genome shotgun (WGS) entry which is preliminary data.</text>
</comment>
<reference evidence="2" key="1">
    <citation type="submission" date="2021-02" db="EMBL/GenBank/DDBJ databases">
        <authorList>
            <person name="Dougan E. K."/>
            <person name="Rhodes N."/>
            <person name="Thang M."/>
            <person name="Chan C."/>
        </authorList>
    </citation>
    <scope>NUCLEOTIDE SEQUENCE</scope>
</reference>
<feature type="transmembrane region" description="Helical" evidence="1">
    <location>
        <begin position="184"/>
        <end position="205"/>
    </location>
</feature>
<feature type="transmembrane region" description="Helical" evidence="1">
    <location>
        <begin position="840"/>
        <end position="858"/>
    </location>
</feature>
<evidence type="ECO:0000256" key="1">
    <source>
        <dbReference type="SAM" id="Phobius"/>
    </source>
</evidence>
<keyword evidence="1" id="KW-1133">Transmembrane helix</keyword>
<protein>
    <submittedName>
        <fullName evidence="2">Uncharacterized protein</fullName>
    </submittedName>
</protein>
<evidence type="ECO:0000313" key="2">
    <source>
        <dbReference type="EMBL" id="CAE7447631.1"/>
    </source>
</evidence>
<gene>
    <name evidence="2" type="ORF">SNAT2548_LOCUS24424</name>
</gene>
<feature type="transmembrane region" description="Helical" evidence="1">
    <location>
        <begin position="133"/>
        <end position="150"/>
    </location>
</feature>
<name>A0A812RPA9_9DINO</name>
<keyword evidence="1" id="KW-0472">Membrane</keyword>
<dbReference type="EMBL" id="CAJNDS010002357">
    <property type="protein sequence ID" value="CAE7447631.1"/>
    <property type="molecule type" value="Genomic_DNA"/>
</dbReference>
<dbReference type="Proteomes" id="UP000604046">
    <property type="component" value="Unassembled WGS sequence"/>
</dbReference>
<feature type="transmembrane region" description="Helical" evidence="1">
    <location>
        <begin position="477"/>
        <end position="495"/>
    </location>
</feature>
<feature type="transmembrane region" description="Helical" evidence="1">
    <location>
        <begin position="515"/>
        <end position="534"/>
    </location>
</feature>
<feature type="transmembrane region" description="Helical" evidence="1">
    <location>
        <begin position="157"/>
        <end position="178"/>
    </location>
</feature>
<organism evidence="2 3">
    <name type="scientific">Symbiodinium natans</name>
    <dbReference type="NCBI Taxonomy" id="878477"/>
    <lineage>
        <taxon>Eukaryota</taxon>
        <taxon>Sar</taxon>
        <taxon>Alveolata</taxon>
        <taxon>Dinophyceae</taxon>
        <taxon>Suessiales</taxon>
        <taxon>Symbiodiniaceae</taxon>
        <taxon>Symbiodinium</taxon>
    </lineage>
</organism>
<sequence>MATTMTPRDVESAPLMHTMEDIPVELWKQRAYTAGDTFKVSVLVPPTPEMACWARLCHCIIAPESLTFHCLATCIGICNVTPLTNVTVTSLQYQLYLNSIFHRLDVSFYGHSITMPLVNLFLMLKMIQVSSGAIQYATVYAALLNVWYLVWGISNKIWWMGVASIPMLWGMWALAHAYPPDFWGYNYAFTMSVVMALLQAATHVVEDLPPRVTGSIYWKTKLEFYCYKVDGCGELLDRIVRSIYQMICGTLDEWMASQRLLCLFWGICPVFWLMKKLPSCQSESYKILKAWEDMANVALTPQPRQSFRVAAFAKDIDVTNQLSACGRACYQPWCPECLVRHDPNTIPNPGLDFIGIGGGAYLDTPDYEQVSCGQMCGGCLHCDQSMFTSHPEYFRINAKSAHVNQCRLQQTSFAGQDDPETHDVPCCGCADISCFSAFLAMEVVHYILGLIACIFFPDVVASSVLLRGMRDSHALHFVIRGVLGPCLAMILMYVLTLKIATFGQPDWRKIGSWRLLPMILLYSSLLVLSAIRILKVLNQRMLGSLGGDSNRKSLVAKVPQGGGNALIFVLDSADHDRFSGVLVPDMSPRGRMGRSLSQIAEFGRAFCCEDLREHAAVHDFGPARVSAMLRKSLAGFARFHKLSSYRILRQGDPLDSQSAFNGLTSFDTYVGNDSEVHSVQAFHLVEVIVQKANGNCRASTTDALLKQTGCPGAAKALRMGGLAAPCIGSVAEGAAGKVRAGCTLDSGGALGQHKLLPLASGHGIIAFHAGDCCRLARLAAIREASAARCSAGVAAARQAAVENTSPCMARVPGGDLQFRHVGCLFYHYQRRVSPRSLRCFRGWLLTVGFSMGSISLALEYVYSEWIFLCRGVRISHFLYTQIAYVVDDERKTS</sequence>
<accession>A0A812RPA9</accession>
<evidence type="ECO:0000313" key="3">
    <source>
        <dbReference type="Proteomes" id="UP000604046"/>
    </source>
</evidence>
<dbReference type="AlphaFoldDB" id="A0A812RPA9"/>